<evidence type="ECO:0000313" key="2">
    <source>
        <dbReference type="EMBL" id="MBB4865411.1"/>
    </source>
</evidence>
<dbReference type="EMBL" id="JACHLI010000018">
    <property type="protein sequence ID" value="MBB4865411.1"/>
    <property type="molecule type" value="Genomic_DNA"/>
</dbReference>
<sequence>MSEKNLKPAQKGLLTVLICAIIGTVWAAQDFGGLRLALIVCAIVALVFSVYHFGNKYNERVRARSRAEAERQL</sequence>
<protein>
    <submittedName>
        <fullName evidence="2">Uncharacterized protein</fullName>
    </submittedName>
</protein>
<reference evidence="2 3" key="1">
    <citation type="submission" date="2020-08" db="EMBL/GenBank/DDBJ databases">
        <title>Functional genomics of gut bacteria from endangered species of beetles.</title>
        <authorList>
            <person name="Carlos-Shanley C."/>
        </authorList>
    </citation>
    <scope>NUCLEOTIDE SEQUENCE [LARGE SCALE GENOMIC DNA]</scope>
    <source>
        <strain evidence="2 3">S00179</strain>
    </source>
</reference>
<feature type="transmembrane region" description="Helical" evidence="1">
    <location>
        <begin position="37"/>
        <end position="54"/>
    </location>
</feature>
<comment type="caution">
    <text evidence="2">The sequence shown here is derived from an EMBL/GenBank/DDBJ whole genome shotgun (WGS) entry which is preliminary data.</text>
</comment>
<evidence type="ECO:0000313" key="3">
    <source>
        <dbReference type="Proteomes" id="UP000566995"/>
    </source>
</evidence>
<dbReference type="RefSeq" id="WP_184592869.1">
    <property type="nucleotide sequence ID" value="NZ_JACHLI010000018.1"/>
</dbReference>
<evidence type="ECO:0000256" key="1">
    <source>
        <dbReference type="SAM" id="Phobius"/>
    </source>
</evidence>
<proteinExistence type="predicted"/>
<dbReference type="Proteomes" id="UP000566995">
    <property type="component" value="Unassembled WGS sequence"/>
</dbReference>
<keyword evidence="1" id="KW-1133">Transmembrane helix</keyword>
<name>A0A7W7KMV8_PSENT</name>
<organism evidence="2 3">
    <name type="scientific">Pseudomonas nitroreducens</name>
    <dbReference type="NCBI Taxonomy" id="46680"/>
    <lineage>
        <taxon>Bacteria</taxon>
        <taxon>Pseudomonadati</taxon>
        <taxon>Pseudomonadota</taxon>
        <taxon>Gammaproteobacteria</taxon>
        <taxon>Pseudomonadales</taxon>
        <taxon>Pseudomonadaceae</taxon>
        <taxon>Pseudomonas</taxon>
    </lineage>
</organism>
<gene>
    <name evidence="2" type="ORF">HNP46_004292</name>
</gene>
<keyword evidence="1" id="KW-0472">Membrane</keyword>
<dbReference type="AlphaFoldDB" id="A0A7W7KMV8"/>
<keyword evidence="1" id="KW-0812">Transmembrane</keyword>
<accession>A0A7W7KMV8</accession>